<evidence type="ECO:0000313" key="2">
    <source>
        <dbReference type="EMBL" id="VDP66052.1"/>
    </source>
</evidence>
<accession>A0A183A5S4</accession>
<proteinExistence type="predicted"/>
<evidence type="ECO:0000313" key="3">
    <source>
        <dbReference type="Proteomes" id="UP000272942"/>
    </source>
</evidence>
<reference evidence="2 3" key="2">
    <citation type="submission" date="2018-11" db="EMBL/GenBank/DDBJ databases">
        <authorList>
            <consortium name="Pathogen Informatics"/>
        </authorList>
    </citation>
    <scope>NUCLEOTIDE SEQUENCE [LARGE SCALE GENOMIC DNA]</scope>
    <source>
        <strain evidence="2 3">Egypt</strain>
    </source>
</reference>
<dbReference type="OrthoDB" id="6238847at2759"/>
<protein>
    <submittedName>
        <fullName evidence="4">BESS domain-containing protein</fullName>
    </submittedName>
</protein>
<dbReference type="Proteomes" id="UP000272942">
    <property type="component" value="Unassembled WGS sequence"/>
</dbReference>
<keyword evidence="3" id="KW-1185">Reference proteome</keyword>
<dbReference type="WBParaSite" id="ECPE_0000230901-mRNA-1">
    <property type="protein sequence ID" value="ECPE_0000230901-mRNA-1"/>
    <property type="gene ID" value="ECPE_0000230901"/>
</dbReference>
<sequence length="209" mass="23769">MPRSDILHAVHELTNYNDKFVEETYGISDSKLYYHTNKRKRKTNLPQKRELSEDEMEDAQSSGHESMEHDEPINLMKRDSIPNHSNEQMGDKNTEGASMANSLSVEQNRMYTILLNYLLMKYHMQSDQKDAPSVTSLNKLAGRFPDTKIPDISVSQGPATFVPPMFPPIVPPTFTSVDESAVSIQLKSSVNERMTEWTSAVTWECIRVG</sequence>
<reference evidence="4" key="1">
    <citation type="submission" date="2016-06" db="UniProtKB">
        <authorList>
            <consortium name="WormBaseParasite"/>
        </authorList>
    </citation>
    <scope>IDENTIFICATION</scope>
</reference>
<gene>
    <name evidence="2" type="ORF">ECPE_LOCUS2309</name>
</gene>
<evidence type="ECO:0000256" key="1">
    <source>
        <dbReference type="SAM" id="MobiDB-lite"/>
    </source>
</evidence>
<name>A0A183A5S4_9TREM</name>
<dbReference type="EMBL" id="UZAN01039533">
    <property type="protein sequence ID" value="VDP66052.1"/>
    <property type="molecule type" value="Genomic_DNA"/>
</dbReference>
<evidence type="ECO:0000313" key="4">
    <source>
        <dbReference type="WBParaSite" id="ECPE_0000230901-mRNA-1"/>
    </source>
</evidence>
<dbReference type="AlphaFoldDB" id="A0A183A5S4"/>
<feature type="region of interest" description="Disordered" evidence="1">
    <location>
        <begin position="35"/>
        <end position="70"/>
    </location>
</feature>
<organism evidence="4">
    <name type="scientific">Echinostoma caproni</name>
    <dbReference type="NCBI Taxonomy" id="27848"/>
    <lineage>
        <taxon>Eukaryota</taxon>
        <taxon>Metazoa</taxon>
        <taxon>Spiralia</taxon>
        <taxon>Lophotrochozoa</taxon>
        <taxon>Platyhelminthes</taxon>
        <taxon>Trematoda</taxon>
        <taxon>Digenea</taxon>
        <taxon>Plagiorchiida</taxon>
        <taxon>Echinostomata</taxon>
        <taxon>Echinostomatoidea</taxon>
        <taxon>Echinostomatidae</taxon>
        <taxon>Echinostoma</taxon>
    </lineage>
</organism>